<organism evidence="2 3">
    <name type="scientific">Karstenula rhodostoma CBS 690.94</name>
    <dbReference type="NCBI Taxonomy" id="1392251"/>
    <lineage>
        <taxon>Eukaryota</taxon>
        <taxon>Fungi</taxon>
        <taxon>Dikarya</taxon>
        <taxon>Ascomycota</taxon>
        <taxon>Pezizomycotina</taxon>
        <taxon>Dothideomycetes</taxon>
        <taxon>Pleosporomycetidae</taxon>
        <taxon>Pleosporales</taxon>
        <taxon>Massarineae</taxon>
        <taxon>Didymosphaeriaceae</taxon>
        <taxon>Karstenula</taxon>
    </lineage>
</organism>
<evidence type="ECO:0000313" key="2">
    <source>
        <dbReference type="EMBL" id="KAF2444987.1"/>
    </source>
</evidence>
<reference evidence="2" key="1">
    <citation type="journal article" date="2020" name="Stud. Mycol.">
        <title>101 Dothideomycetes genomes: a test case for predicting lifestyles and emergence of pathogens.</title>
        <authorList>
            <person name="Haridas S."/>
            <person name="Albert R."/>
            <person name="Binder M."/>
            <person name="Bloem J."/>
            <person name="Labutti K."/>
            <person name="Salamov A."/>
            <person name="Andreopoulos B."/>
            <person name="Baker S."/>
            <person name="Barry K."/>
            <person name="Bills G."/>
            <person name="Bluhm B."/>
            <person name="Cannon C."/>
            <person name="Castanera R."/>
            <person name="Culley D."/>
            <person name="Daum C."/>
            <person name="Ezra D."/>
            <person name="Gonzalez J."/>
            <person name="Henrissat B."/>
            <person name="Kuo A."/>
            <person name="Liang C."/>
            <person name="Lipzen A."/>
            <person name="Lutzoni F."/>
            <person name="Magnuson J."/>
            <person name="Mondo S."/>
            <person name="Nolan M."/>
            <person name="Ohm R."/>
            <person name="Pangilinan J."/>
            <person name="Park H.-J."/>
            <person name="Ramirez L."/>
            <person name="Alfaro M."/>
            <person name="Sun H."/>
            <person name="Tritt A."/>
            <person name="Yoshinaga Y."/>
            <person name="Zwiers L.-H."/>
            <person name="Turgeon B."/>
            <person name="Goodwin S."/>
            <person name="Spatafora J."/>
            <person name="Crous P."/>
            <person name="Grigoriev I."/>
        </authorList>
    </citation>
    <scope>NUCLEOTIDE SEQUENCE</scope>
    <source>
        <strain evidence="2">CBS 690.94</strain>
    </source>
</reference>
<proteinExistence type="predicted"/>
<protein>
    <submittedName>
        <fullName evidence="2">Uncharacterized protein</fullName>
    </submittedName>
</protein>
<keyword evidence="3" id="KW-1185">Reference proteome</keyword>
<feature type="region of interest" description="Disordered" evidence="1">
    <location>
        <begin position="1"/>
        <end position="36"/>
    </location>
</feature>
<dbReference type="EMBL" id="MU001500">
    <property type="protein sequence ID" value="KAF2444987.1"/>
    <property type="molecule type" value="Genomic_DNA"/>
</dbReference>
<evidence type="ECO:0000313" key="3">
    <source>
        <dbReference type="Proteomes" id="UP000799764"/>
    </source>
</evidence>
<name>A0A9P4PJA4_9PLEO</name>
<evidence type="ECO:0000256" key="1">
    <source>
        <dbReference type="SAM" id="MobiDB-lite"/>
    </source>
</evidence>
<accession>A0A9P4PJA4</accession>
<gene>
    <name evidence="2" type="ORF">P171DRAFT_287053</name>
</gene>
<comment type="caution">
    <text evidence="2">The sequence shown here is derived from an EMBL/GenBank/DDBJ whole genome shotgun (WGS) entry which is preliminary data.</text>
</comment>
<sequence length="91" mass="9763">MEAHSSIGAERIEACDRNQGLSPSMSTGRTTTSPIPSRLRIMHSASCGNMATDVHDPFDSPSGALLDPPFPPTYYDTYGPAEFIYGHNGCT</sequence>
<feature type="compositionally biased region" description="Polar residues" evidence="1">
    <location>
        <begin position="19"/>
        <end position="35"/>
    </location>
</feature>
<dbReference type="AlphaFoldDB" id="A0A9P4PJA4"/>
<dbReference type="Proteomes" id="UP000799764">
    <property type="component" value="Unassembled WGS sequence"/>
</dbReference>